<dbReference type="AlphaFoldDB" id="A0A9P8UR04"/>
<dbReference type="EMBL" id="JAGPXC010000002">
    <property type="protein sequence ID" value="KAH6656445.1"/>
    <property type="molecule type" value="Genomic_DNA"/>
</dbReference>
<comment type="caution">
    <text evidence="1">The sequence shown here is derived from an EMBL/GenBank/DDBJ whole genome shotgun (WGS) entry which is preliminary data.</text>
</comment>
<keyword evidence="2" id="KW-1185">Reference proteome</keyword>
<name>A0A9P8UR04_9PEZI</name>
<dbReference type="Proteomes" id="UP000758603">
    <property type="component" value="Unassembled WGS sequence"/>
</dbReference>
<gene>
    <name evidence="1" type="ORF">BKA67DRAFT_156345</name>
</gene>
<dbReference type="RefSeq" id="XP_045960679.1">
    <property type="nucleotide sequence ID" value="XM_046095144.1"/>
</dbReference>
<accession>A0A9P8UR04</accession>
<sequence length="245" mass="26850">MDSRIMKYVNFREGGIGSYVMLLKLQMTTSQHVSYAGMTKYNCVRLTIGHSRTGNIHGLSQHPSRLSSWVLPNPREARISPTRSHTNFTDLSVTCWLSQRTAFNSCISVETTKITGNGLIVGVVAHWRCVQVTPAVSVDLGMVSELFNKDEFLQFINLALAKIGSGGDNEYLGSAHMLTRLTAFGIPEFITKSFDVDKGILSDPQTALLTGALLAPREDRNTAMGAAIIVVRCQLGELVEGRSDK</sequence>
<reference evidence="1" key="1">
    <citation type="journal article" date="2021" name="Nat. Commun.">
        <title>Genetic determinants of endophytism in the Arabidopsis root mycobiome.</title>
        <authorList>
            <person name="Mesny F."/>
            <person name="Miyauchi S."/>
            <person name="Thiergart T."/>
            <person name="Pickel B."/>
            <person name="Atanasova L."/>
            <person name="Karlsson M."/>
            <person name="Huettel B."/>
            <person name="Barry K.W."/>
            <person name="Haridas S."/>
            <person name="Chen C."/>
            <person name="Bauer D."/>
            <person name="Andreopoulos W."/>
            <person name="Pangilinan J."/>
            <person name="LaButti K."/>
            <person name="Riley R."/>
            <person name="Lipzen A."/>
            <person name="Clum A."/>
            <person name="Drula E."/>
            <person name="Henrissat B."/>
            <person name="Kohler A."/>
            <person name="Grigoriev I.V."/>
            <person name="Martin F.M."/>
            <person name="Hacquard S."/>
        </authorList>
    </citation>
    <scope>NUCLEOTIDE SEQUENCE</scope>
    <source>
        <strain evidence="1">MPI-SDFR-AT-0073</strain>
    </source>
</reference>
<evidence type="ECO:0000313" key="2">
    <source>
        <dbReference type="Proteomes" id="UP000758603"/>
    </source>
</evidence>
<organism evidence="1 2">
    <name type="scientific">Truncatella angustata</name>
    <dbReference type="NCBI Taxonomy" id="152316"/>
    <lineage>
        <taxon>Eukaryota</taxon>
        <taxon>Fungi</taxon>
        <taxon>Dikarya</taxon>
        <taxon>Ascomycota</taxon>
        <taxon>Pezizomycotina</taxon>
        <taxon>Sordariomycetes</taxon>
        <taxon>Xylariomycetidae</taxon>
        <taxon>Amphisphaeriales</taxon>
        <taxon>Sporocadaceae</taxon>
        <taxon>Truncatella</taxon>
    </lineage>
</organism>
<evidence type="ECO:0000313" key="1">
    <source>
        <dbReference type="EMBL" id="KAH6656445.1"/>
    </source>
</evidence>
<protein>
    <submittedName>
        <fullName evidence="1">Uncharacterized protein</fullName>
    </submittedName>
</protein>
<dbReference type="GeneID" id="70124037"/>
<proteinExistence type="predicted"/>